<comment type="caution">
    <text evidence="2">The sequence shown here is derived from an EMBL/GenBank/DDBJ whole genome shotgun (WGS) entry which is preliminary data.</text>
</comment>
<reference evidence="2 3" key="1">
    <citation type="submission" date="2016-07" db="EMBL/GenBank/DDBJ databases">
        <title>Pervasive Adenine N6-methylation of Active Genes in Fungi.</title>
        <authorList>
            <consortium name="DOE Joint Genome Institute"/>
            <person name="Mondo S.J."/>
            <person name="Dannebaum R.O."/>
            <person name="Kuo R.C."/>
            <person name="Labutti K."/>
            <person name="Haridas S."/>
            <person name="Kuo A."/>
            <person name="Salamov A."/>
            <person name="Ahrendt S.R."/>
            <person name="Lipzen A."/>
            <person name="Sullivan W."/>
            <person name="Andreopoulos W.B."/>
            <person name="Clum A."/>
            <person name="Lindquist E."/>
            <person name="Daum C."/>
            <person name="Ramamoorthy G.K."/>
            <person name="Gryganskyi A."/>
            <person name="Culley D."/>
            <person name="Magnuson J.K."/>
            <person name="James T.Y."/>
            <person name="O'Malley M.A."/>
            <person name="Stajich J.E."/>
            <person name="Spatafora J.W."/>
            <person name="Visel A."/>
            <person name="Grigoriev I.V."/>
        </authorList>
    </citation>
    <scope>NUCLEOTIDE SEQUENCE [LARGE SCALE GENOMIC DNA]</scope>
    <source>
        <strain evidence="2 3">CBS 931.73</strain>
    </source>
</reference>
<accession>A0A1Y1YSQ7</accession>
<dbReference type="AlphaFoldDB" id="A0A1Y1YSQ7"/>
<protein>
    <submittedName>
        <fullName evidence="2">Uncharacterized protein</fullName>
    </submittedName>
</protein>
<feature type="region of interest" description="Disordered" evidence="1">
    <location>
        <begin position="1"/>
        <end position="22"/>
    </location>
</feature>
<evidence type="ECO:0000313" key="3">
    <source>
        <dbReference type="Proteomes" id="UP000193498"/>
    </source>
</evidence>
<name>A0A1Y1YSQ7_9FUNG</name>
<dbReference type="InParanoid" id="A0A1Y1YSQ7"/>
<dbReference type="OrthoDB" id="2254641at2759"/>
<keyword evidence="3" id="KW-1185">Reference proteome</keyword>
<evidence type="ECO:0000256" key="1">
    <source>
        <dbReference type="SAM" id="MobiDB-lite"/>
    </source>
</evidence>
<sequence>MSSPQEQSDNVKDESKGSSPLNNVASVMAQSIEGMQSTMGTVYTTMATNLRQSLEMTQTMNSVMEHFLRISVRTKTVVTDEEGKPCLALILSNTSQIPVSKALCQIEFKPRNAEEEAPFDLEHMKSSTYTLPPKPSSTISIAPVFETSITSKCVSESITLEPFSAVRVDLALTPPLFTQYIVAVTVNFPSPGTGKMLSTRHEFGLYLVHQCVKTFLRTCDLAGSSAKVKVPLSPLRKLFRLSPAEGISSGTGFQFESNEMAITLVVSEFEKECTEAICEVYFLSNFEDNELHLKNLVEEIEKLYTVEKNQDY</sequence>
<gene>
    <name evidence="2" type="ORF">K493DRAFT_335117</name>
</gene>
<dbReference type="Proteomes" id="UP000193498">
    <property type="component" value="Unassembled WGS sequence"/>
</dbReference>
<organism evidence="2 3">
    <name type="scientific">Basidiobolus meristosporus CBS 931.73</name>
    <dbReference type="NCBI Taxonomy" id="1314790"/>
    <lineage>
        <taxon>Eukaryota</taxon>
        <taxon>Fungi</taxon>
        <taxon>Fungi incertae sedis</taxon>
        <taxon>Zoopagomycota</taxon>
        <taxon>Entomophthoromycotina</taxon>
        <taxon>Basidiobolomycetes</taxon>
        <taxon>Basidiobolales</taxon>
        <taxon>Basidiobolaceae</taxon>
        <taxon>Basidiobolus</taxon>
    </lineage>
</organism>
<evidence type="ECO:0000313" key="2">
    <source>
        <dbReference type="EMBL" id="ORY00999.1"/>
    </source>
</evidence>
<proteinExistence type="predicted"/>
<dbReference type="EMBL" id="MCFE01000075">
    <property type="protein sequence ID" value="ORY00999.1"/>
    <property type="molecule type" value="Genomic_DNA"/>
</dbReference>